<evidence type="ECO:0000313" key="9">
    <source>
        <dbReference type="EMBL" id="MBW7461837.1"/>
    </source>
</evidence>
<name>A0ABS7CLP3_9BACL</name>
<feature type="transmembrane region" description="Helical" evidence="8">
    <location>
        <begin position="94"/>
        <end position="117"/>
    </location>
</feature>
<keyword evidence="5 8" id="KW-0812">Transmembrane</keyword>
<dbReference type="InterPro" id="IPR000522">
    <property type="entry name" value="ABC_transptr_permease_BtuC"/>
</dbReference>
<gene>
    <name evidence="9" type="ORF">K0U00_48085</name>
</gene>
<comment type="subcellular location">
    <subcellularLocation>
        <location evidence="1">Cell membrane</location>
        <topology evidence="1">Multi-pass membrane protein</topology>
    </subcellularLocation>
</comment>
<dbReference type="InterPro" id="IPR037294">
    <property type="entry name" value="ABC_BtuC-like"/>
</dbReference>
<evidence type="ECO:0000256" key="2">
    <source>
        <dbReference type="ARBA" id="ARBA00007935"/>
    </source>
</evidence>
<evidence type="ECO:0000256" key="1">
    <source>
        <dbReference type="ARBA" id="ARBA00004651"/>
    </source>
</evidence>
<feature type="non-terminal residue" evidence="9">
    <location>
        <position position="1"/>
    </location>
</feature>
<evidence type="ECO:0000256" key="4">
    <source>
        <dbReference type="ARBA" id="ARBA00022475"/>
    </source>
</evidence>
<dbReference type="PANTHER" id="PTHR30472">
    <property type="entry name" value="FERRIC ENTEROBACTIN TRANSPORT SYSTEM PERMEASE PROTEIN"/>
    <property type="match status" value="1"/>
</dbReference>
<keyword evidence="7 8" id="KW-0472">Membrane</keyword>
<keyword evidence="3" id="KW-0813">Transport</keyword>
<keyword evidence="4" id="KW-1003">Cell membrane</keyword>
<dbReference type="SUPFAM" id="SSF81345">
    <property type="entry name" value="ABC transporter involved in vitamin B12 uptake, BtuC"/>
    <property type="match status" value="1"/>
</dbReference>
<comment type="similarity">
    <text evidence="2">Belongs to the binding-protein-dependent transport system permease family. FecCD subfamily.</text>
</comment>
<dbReference type="EMBL" id="JAHZIK010003323">
    <property type="protein sequence ID" value="MBW7461837.1"/>
    <property type="molecule type" value="Genomic_DNA"/>
</dbReference>
<comment type="caution">
    <text evidence="9">The sequence shown here is derived from an EMBL/GenBank/DDBJ whole genome shotgun (WGS) entry which is preliminary data.</text>
</comment>
<evidence type="ECO:0000256" key="3">
    <source>
        <dbReference type="ARBA" id="ARBA00022448"/>
    </source>
</evidence>
<proteinExistence type="inferred from homology"/>
<dbReference type="Proteomes" id="UP001519887">
    <property type="component" value="Unassembled WGS sequence"/>
</dbReference>
<dbReference type="Pfam" id="PF01032">
    <property type="entry name" value="FecCD"/>
    <property type="match status" value="1"/>
</dbReference>
<keyword evidence="10" id="KW-1185">Reference proteome</keyword>
<evidence type="ECO:0000313" key="10">
    <source>
        <dbReference type="Proteomes" id="UP001519887"/>
    </source>
</evidence>
<evidence type="ECO:0000256" key="8">
    <source>
        <dbReference type="SAM" id="Phobius"/>
    </source>
</evidence>
<feature type="transmembrane region" description="Helical" evidence="8">
    <location>
        <begin position="129"/>
        <end position="147"/>
    </location>
</feature>
<evidence type="ECO:0000256" key="5">
    <source>
        <dbReference type="ARBA" id="ARBA00022692"/>
    </source>
</evidence>
<dbReference type="PANTHER" id="PTHR30472:SF1">
    <property type="entry name" value="FE(3+) DICITRATE TRANSPORT SYSTEM PERMEASE PROTEIN FECC-RELATED"/>
    <property type="match status" value="1"/>
</dbReference>
<feature type="transmembrane region" description="Helical" evidence="8">
    <location>
        <begin position="15"/>
        <end position="34"/>
    </location>
</feature>
<feature type="transmembrane region" description="Helical" evidence="8">
    <location>
        <begin position="46"/>
        <end position="67"/>
    </location>
</feature>
<organism evidence="9 10">
    <name type="scientific">Paenibacillus sepulcri</name>
    <dbReference type="NCBI Taxonomy" id="359917"/>
    <lineage>
        <taxon>Bacteria</taxon>
        <taxon>Bacillati</taxon>
        <taxon>Bacillota</taxon>
        <taxon>Bacilli</taxon>
        <taxon>Bacillales</taxon>
        <taxon>Paenibacillaceae</taxon>
        <taxon>Paenibacillus</taxon>
    </lineage>
</organism>
<reference evidence="9 10" key="1">
    <citation type="submission" date="2021-07" db="EMBL/GenBank/DDBJ databases">
        <title>Paenibacillus radiodurans sp. nov., isolated from the southeastern edge of Tengger Desert.</title>
        <authorList>
            <person name="Zhang G."/>
        </authorList>
    </citation>
    <scope>NUCLEOTIDE SEQUENCE [LARGE SCALE GENOMIC DNA]</scope>
    <source>
        <strain evidence="9 10">CCM 7311</strain>
    </source>
</reference>
<evidence type="ECO:0000256" key="6">
    <source>
        <dbReference type="ARBA" id="ARBA00022989"/>
    </source>
</evidence>
<keyword evidence="6 8" id="KW-1133">Transmembrane helix</keyword>
<accession>A0ABS7CLP3</accession>
<evidence type="ECO:0000256" key="7">
    <source>
        <dbReference type="ARBA" id="ARBA00023136"/>
    </source>
</evidence>
<sequence>IGLAVFGSSLTMSSMIWIAFAGAVVTSAVVYALGTQGSGGFEPVRLTLAGASIAAFASSVTSGMILINKDSLESALFWMIGSVSGRQLDQLLIVLPYMAAGLLIAAMLSGSLNVLALGDDSARGLGQRLMLTRALSGLAVVLLAGSSV</sequence>
<dbReference type="Gene3D" id="1.10.3470.10">
    <property type="entry name" value="ABC transporter involved in vitamin B12 uptake, BtuC"/>
    <property type="match status" value="1"/>
</dbReference>
<protein>
    <submittedName>
        <fullName evidence="9">Iron chelate uptake ABC transporter family permease subunit</fullName>
    </submittedName>
</protein>
<feature type="non-terminal residue" evidence="9">
    <location>
        <position position="148"/>
    </location>
</feature>